<protein>
    <submittedName>
        <fullName evidence="2">Transmembrane protein, putative</fullName>
    </submittedName>
</protein>
<feature type="transmembrane region" description="Helical" evidence="1">
    <location>
        <begin position="183"/>
        <end position="202"/>
    </location>
</feature>
<dbReference type="GeneID" id="24439607"/>
<keyword evidence="1" id="KW-1133">Transmembrane helix</keyword>
<gene>
    <name evidence="2" type="ORF">TTHERM_000566848</name>
</gene>
<keyword evidence="1" id="KW-0472">Membrane</keyword>
<dbReference type="EMBL" id="GG662556">
    <property type="protein sequence ID" value="EWS72826.1"/>
    <property type="molecule type" value="Genomic_DNA"/>
</dbReference>
<dbReference type="KEGG" id="tet:TTHERM_000566848"/>
<dbReference type="RefSeq" id="XP_012654652.1">
    <property type="nucleotide sequence ID" value="XM_012799198.1"/>
</dbReference>
<dbReference type="OrthoDB" id="77931at2759"/>
<keyword evidence="1 2" id="KW-0812">Transmembrane</keyword>
<organism evidence="2 3">
    <name type="scientific">Tetrahymena thermophila (strain SB210)</name>
    <dbReference type="NCBI Taxonomy" id="312017"/>
    <lineage>
        <taxon>Eukaryota</taxon>
        <taxon>Sar</taxon>
        <taxon>Alveolata</taxon>
        <taxon>Ciliophora</taxon>
        <taxon>Intramacronucleata</taxon>
        <taxon>Oligohymenophorea</taxon>
        <taxon>Hymenostomatida</taxon>
        <taxon>Tetrahymenina</taxon>
        <taxon>Tetrahymenidae</taxon>
        <taxon>Tetrahymena</taxon>
    </lineage>
</organism>
<keyword evidence="3" id="KW-1185">Reference proteome</keyword>
<name>W7XFN9_TETTS</name>
<evidence type="ECO:0000313" key="3">
    <source>
        <dbReference type="Proteomes" id="UP000009168"/>
    </source>
</evidence>
<sequence>MNNFKITGVPSKNATILLQLSGMKTLNSTNQFINVDNIGIFLYFRSCQAGEYYNSVCQGCQMQECIQCLNGTYSLIYPQIGDQIQCKNCDNQQTSYCELNQIVLRENYWRKSNYSDDIYQCDQLSNPWNGDSSKGYCQEGYTGALCSSCDNYGKIWGKQYGKDSQLGTKSIQCSLCSSIQTNSFKQILVLFGIVFYLVFLIIDSQDSNIEMCQIRIISSLKILQMGVSQFILQSTLISKIFINQFYVVSALKSSIGFTFPGLFQNLFAFPQAFSQPILVFLYSIDCSLSRLNFNIPIQYLRFLYISIVLPCVFLQLIYISVNLIIIGIQYFMPNQYYNLQIKYNNLNMAISTIIVFSYIASQNIYQAALEIIICQKFGDTYYMKSQMNQECYNTEHKFYIAFLILPILVVVTIIYPLIMLYVLYRNHSKMFDNVSTNVIRRYGYFFQDFNRNRWWWEFIKTWYKIIILFLSTYYNNKPQIQLTSVIFVQLIYSASLVLFKPYQDDKINKLESQSANYVLLIFWIALFEQLNDDKMYLNFIFSFILIALFIMMFGQLTLSLLGVIFRRYQYFFLRNKCLLNIFQIISSTLLNNQLWVRKYLFKNNFLLYNLLFNQKYNPFKVFHKQIYYLNFKIYLQQLQLVKIKAIYFKRRFSQNLNQKFQEIYRFKFKQSIRFKKRFTYQFQYQIIKQLILIWQHR</sequence>
<feature type="transmembrane region" description="Helical" evidence="1">
    <location>
        <begin position="536"/>
        <end position="565"/>
    </location>
</feature>
<proteinExistence type="predicted"/>
<dbReference type="PANTHER" id="PTHR11319:SF35">
    <property type="entry name" value="OUTER MEMBRANE PROTEIN PMPC-RELATED"/>
    <property type="match status" value="1"/>
</dbReference>
<evidence type="ECO:0000313" key="2">
    <source>
        <dbReference type="EMBL" id="EWS72826.1"/>
    </source>
</evidence>
<evidence type="ECO:0000256" key="1">
    <source>
        <dbReference type="SAM" id="Phobius"/>
    </source>
</evidence>
<dbReference type="Proteomes" id="UP000009168">
    <property type="component" value="Unassembled WGS sequence"/>
</dbReference>
<reference evidence="3" key="1">
    <citation type="journal article" date="2006" name="PLoS Biol.">
        <title>Macronuclear genome sequence of the ciliate Tetrahymena thermophila, a model eukaryote.</title>
        <authorList>
            <person name="Eisen J.A."/>
            <person name="Coyne R.S."/>
            <person name="Wu M."/>
            <person name="Wu D."/>
            <person name="Thiagarajan M."/>
            <person name="Wortman J.R."/>
            <person name="Badger J.H."/>
            <person name="Ren Q."/>
            <person name="Amedeo P."/>
            <person name="Jones K.M."/>
            <person name="Tallon L.J."/>
            <person name="Delcher A.L."/>
            <person name="Salzberg S.L."/>
            <person name="Silva J.C."/>
            <person name="Haas B.J."/>
            <person name="Majoros W.H."/>
            <person name="Farzad M."/>
            <person name="Carlton J.M."/>
            <person name="Smith R.K. Jr."/>
            <person name="Garg J."/>
            <person name="Pearlman R.E."/>
            <person name="Karrer K.M."/>
            <person name="Sun L."/>
            <person name="Manning G."/>
            <person name="Elde N.C."/>
            <person name="Turkewitz A.P."/>
            <person name="Asai D.J."/>
            <person name="Wilkes D.E."/>
            <person name="Wang Y."/>
            <person name="Cai H."/>
            <person name="Collins K."/>
            <person name="Stewart B.A."/>
            <person name="Lee S.R."/>
            <person name="Wilamowska K."/>
            <person name="Weinberg Z."/>
            <person name="Ruzzo W.L."/>
            <person name="Wloga D."/>
            <person name="Gaertig J."/>
            <person name="Frankel J."/>
            <person name="Tsao C.-C."/>
            <person name="Gorovsky M.A."/>
            <person name="Keeling P.J."/>
            <person name="Waller R.F."/>
            <person name="Patron N.J."/>
            <person name="Cherry J.M."/>
            <person name="Stover N.A."/>
            <person name="Krieger C.J."/>
            <person name="del Toro C."/>
            <person name="Ryder H.F."/>
            <person name="Williamson S.C."/>
            <person name="Barbeau R.A."/>
            <person name="Hamilton E.P."/>
            <person name="Orias E."/>
        </authorList>
    </citation>
    <scope>NUCLEOTIDE SEQUENCE [LARGE SCALE GENOMIC DNA]</scope>
    <source>
        <strain evidence="3">SB210</strain>
    </source>
</reference>
<dbReference type="InParanoid" id="W7XFN9"/>
<dbReference type="AlphaFoldDB" id="W7XFN9"/>
<feature type="transmembrane region" description="Helical" evidence="1">
    <location>
        <begin position="398"/>
        <end position="424"/>
    </location>
</feature>
<accession>W7XFN9</accession>
<feature type="transmembrane region" description="Helical" evidence="1">
    <location>
        <begin position="302"/>
        <end position="332"/>
    </location>
</feature>
<feature type="transmembrane region" description="Helical" evidence="1">
    <location>
        <begin position="480"/>
        <end position="502"/>
    </location>
</feature>
<feature type="transmembrane region" description="Helical" evidence="1">
    <location>
        <begin position="222"/>
        <end position="242"/>
    </location>
</feature>
<feature type="transmembrane region" description="Helical" evidence="1">
    <location>
        <begin position="262"/>
        <end position="282"/>
    </location>
</feature>
<dbReference type="PANTHER" id="PTHR11319">
    <property type="entry name" value="G PROTEIN-COUPLED RECEPTOR-RELATED"/>
    <property type="match status" value="1"/>
</dbReference>
<feature type="transmembrane region" description="Helical" evidence="1">
    <location>
        <begin position="454"/>
        <end position="474"/>
    </location>
</feature>